<reference evidence="2 3" key="1">
    <citation type="journal article" date="2015" name="Genome Biol. Evol.">
        <title>Functionally Structured Genomes in Lactobacillus kunkeei Colonizing the Honey Crop and Food Products of Honeybees and Stingless Bees.</title>
        <authorList>
            <person name="Tamarit D."/>
            <person name="Ellegaard K.M."/>
            <person name="Wikander J."/>
            <person name="Olofsson T."/>
            <person name="Vasquez A."/>
            <person name="Andersson S.G."/>
        </authorList>
    </citation>
    <scope>NUCLEOTIDE SEQUENCE [LARGE SCALE GENOMIC DNA]</scope>
    <source>
        <strain evidence="2 3">LAko</strain>
    </source>
</reference>
<feature type="transmembrane region" description="Helical" evidence="1">
    <location>
        <begin position="308"/>
        <end position="325"/>
    </location>
</feature>
<evidence type="ECO:0008006" key="4">
    <source>
        <dbReference type="Google" id="ProtNLM"/>
    </source>
</evidence>
<accession>A0A0M9DAB1</accession>
<proteinExistence type="predicted"/>
<gene>
    <name evidence="2" type="ORF">RZ71_02590</name>
</gene>
<evidence type="ECO:0000313" key="3">
    <source>
        <dbReference type="Proteomes" id="UP000037778"/>
    </source>
</evidence>
<sequence length="504" mass="60063">MKKIINRLTAKNILMLVISFVCMFFLTTASPFYAFNKSVDANTMYTVGKGLLHGLLPYKDLFDNRGPLIYLIHSANAIFSYNSFTFIYVIESLLLFLDIAYINRILSMKLSARTAMLCSFLFIPLAFTSRIFYYGDLPEEYAMTFVLILLYSCIKYNWFDMPRRYYIVNGCFVAILFWIKYSLVIPWVIFFIYVGLACLFTKRFKKLFVIILDALIGFLSITLPIIILYWATGALKFLFNDYFYLNLTHYHVQNASFAYTLFKMEYPTFGFSHHLVIIRTVYYLMIALFICAVVRYMREAKMHDSNKVLLVLIIFIDILATYEVGGASFSYYLFACEPFIIFYLFELGLLVDKYLYNKKYLIWGLSVIALLGIFVTNRNYRTSLHYLKPSESYQYEYSKIINKSKDKSLLNYRFLDVGLYTYTGTHADNRFFIRNNIQYKPMYDAQRDYLHSLKYKFVVTKYRKGWKLWKVDTRFLKEHYIRLRHMRFNYQDHSEGWIDLYVRK</sequence>
<feature type="transmembrane region" description="Helical" evidence="1">
    <location>
        <begin position="78"/>
        <end position="102"/>
    </location>
</feature>
<feature type="transmembrane region" description="Helical" evidence="1">
    <location>
        <begin position="243"/>
        <end position="262"/>
    </location>
</feature>
<evidence type="ECO:0000256" key="1">
    <source>
        <dbReference type="SAM" id="Phobius"/>
    </source>
</evidence>
<feature type="transmembrane region" description="Helical" evidence="1">
    <location>
        <begin position="274"/>
        <end position="296"/>
    </location>
</feature>
<feature type="transmembrane region" description="Helical" evidence="1">
    <location>
        <begin position="12"/>
        <end position="35"/>
    </location>
</feature>
<feature type="transmembrane region" description="Helical" evidence="1">
    <location>
        <begin position="331"/>
        <end position="351"/>
    </location>
</feature>
<name>A0A0M9DAB1_9LACO</name>
<dbReference type="Proteomes" id="UP000037778">
    <property type="component" value="Unassembled WGS sequence"/>
</dbReference>
<keyword evidence="1" id="KW-0812">Transmembrane</keyword>
<feature type="transmembrane region" description="Helical" evidence="1">
    <location>
        <begin position="141"/>
        <end position="159"/>
    </location>
</feature>
<feature type="transmembrane region" description="Helical" evidence="1">
    <location>
        <begin position="360"/>
        <end position="380"/>
    </location>
</feature>
<feature type="transmembrane region" description="Helical" evidence="1">
    <location>
        <begin position="114"/>
        <end position="135"/>
    </location>
</feature>
<dbReference type="AlphaFoldDB" id="A0A0M9DAB1"/>
<dbReference type="EMBL" id="JXCY01000007">
    <property type="protein sequence ID" value="KOY75838.1"/>
    <property type="molecule type" value="Genomic_DNA"/>
</dbReference>
<dbReference type="PATRIC" id="fig|148814.8.peg.1184"/>
<protein>
    <recommendedName>
        <fullName evidence="4">Teichoic acid/polysaccharide glycosyl transferase</fullName>
    </recommendedName>
</protein>
<organism evidence="2 3">
    <name type="scientific">Apilactobacillus kunkeei</name>
    <dbReference type="NCBI Taxonomy" id="148814"/>
    <lineage>
        <taxon>Bacteria</taxon>
        <taxon>Bacillati</taxon>
        <taxon>Bacillota</taxon>
        <taxon>Bacilli</taxon>
        <taxon>Lactobacillales</taxon>
        <taxon>Lactobacillaceae</taxon>
        <taxon>Apilactobacillus</taxon>
    </lineage>
</organism>
<evidence type="ECO:0000313" key="2">
    <source>
        <dbReference type="EMBL" id="KOY75838.1"/>
    </source>
</evidence>
<keyword evidence="1" id="KW-0472">Membrane</keyword>
<feature type="transmembrane region" description="Helical" evidence="1">
    <location>
        <begin position="207"/>
        <end position="231"/>
    </location>
</feature>
<dbReference type="RefSeq" id="WP_053792072.1">
    <property type="nucleotide sequence ID" value="NZ_JXCY01000007.1"/>
</dbReference>
<keyword evidence="1" id="KW-1133">Transmembrane helix</keyword>
<feature type="transmembrane region" description="Helical" evidence="1">
    <location>
        <begin position="171"/>
        <end position="195"/>
    </location>
</feature>
<keyword evidence="3" id="KW-1185">Reference proteome</keyword>
<comment type="caution">
    <text evidence="2">The sequence shown here is derived from an EMBL/GenBank/DDBJ whole genome shotgun (WGS) entry which is preliminary data.</text>
</comment>